<organism evidence="1 2">
    <name type="scientific">Wolfiporia cocos (strain MD-104)</name>
    <name type="common">Brown rot fungus</name>
    <dbReference type="NCBI Taxonomy" id="742152"/>
    <lineage>
        <taxon>Eukaryota</taxon>
        <taxon>Fungi</taxon>
        <taxon>Dikarya</taxon>
        <taxon>Basidiomycota</taxon>
        <taxon>Agaricomycotina</taxon>
        <taxon>Agaricomycetes</taxon>
        <taxon>Polyporales</taxon>
        <taxon>Phaeolaceae</taxon>
        <taxon>Wolfiporia</taxon>
    </lineage>
</organism>
<reference evidence="1 2" key="1">
    <citation type="journal article" date="2012" name="Science">
        <title>The Paleozoic origin of enzymatic lignin decomposition reconstructed from 31 fungal genomes.</title>
        <authorList>
            <person name="Floudas D."/>
            <person name="Binder M."/>
            <person name="Riley R."/>
            <person name="Barry K."/>
            <person name="Blanchette R.A."/>
            <person name="Henrissat B."/>
            <person name="Martinez A.T."/>
            <person name="Otillar R."/>
            <person name="Spatafora J.W."/>
            <person name="Yadav J.S."/>
            <person name="Aerts A."/>
            <person name="Benoit I."/>
            <person name="Boyd A."/>
            <person name="Carlson A."/>
            <person name="Copeland A."/>
            <person name="Coutinho P.M."/>
            <person name="de Vries R.P."/>
            <person name="Ferreira P."/>
            <person name="Findley K."/>
            <person name="Foster B."/>
            <person name="Gaskell J."/>
            <person name="Glotzer D."/>
            <person name="Gorecki P."/>
            <person name="Heitman J."/>
            <person name="Hesse C."/>
            <person name="Hori C."/>
            <person name="Igarashi K."/>
            <person name="Jurgens J.A."/>
            <person name="Kallen N."/>
            <person name="Kersten P."/>
            <person name="Kohler A."/>
            <person name="Kuees U."/>
            <person name="Kumar T.K.A."/>
            <person name="Kuo A."/>
            <person name="LaButti K."/>
            <person name="Larrondo L.F."/>
            <person name="Lindquist E."/>
            <person name="Ling A."/>
            <person name="Lombard V."/>
            <person name="Lucas S."/>
            <person name="Lundell T."/>
            <person name="Martin R."/>
            <person name="McLaughlin D.J."/>
            <person name="Morgenstern I."/>
            <person name="Morin E."/>
            <person name="Murat C."/>
            <person name="Nagy L.G."/>
            <person name="Nolan M."/>
            <person name="Ohm R.A."/>
            <person name="Patyshakuliyeva A."/>
            <person name="Rokas A."/>
            <person name="Ruiz-Duenas F.J."/>
            <person name="Sabat G."/>
            <person name="Salamov A."/>
            <person name="Samejima M."/>
            <person name="Schmutz J."/>
            <person name="Slot J.C."/>
            <person name="St John F."/>
            <person name="Stenlid J."/>
            <person name="Sun H."/>
            <person name="Sun S."/>
            <person name="Syed K."/>
            <person name="Tsang A."/>
            <person name="Wiebenga A."/>
            <person name="Young D."/>
            <person name="Pisabarro A."/>
            <person name="Eastwood D.C."/>
            <person name="Martin F."/>
            <person name="Cullen D."/>
            <person name="Grigoriev I.V."/>
            <person name="Hibbett D.S."/>
        </authorList>
    </citation>
    <scope>NUCLEOTIDE SEQUENCE [LARGE SCALE GENOMIC DNA]</scope>
    <source>
        <strain evidence="1 2">MD-104</strain>
    </source>
</reference>
<dbReference type="Proteomes" id="UP000218811">
    <property type="component" value="Unassembled WGS sequence"/>
</dbReference>
<protein>
    <submittedName>
        <fullName evidence="1">Uncharacterized protein</fullName>
    </submittedName>
</protein>
<keyword evidence="2" id="KW-1185">Reference proteome</keyword>
<dbReference type="EMBL" id="KB467831">
    <property type="protein sequence ID" value="PCH33634.1"/>
    <property type="molecule type" value="Genomic_DNA"/>
</dbReference>
<accession>A0A2H3JAE9</accession>
<dbReference type="AlphaFoldDB" id="A0A2H3JAE9"/>
<proteinExistence type="predicted"/>
<name>A0A2H3JAE9_WOLCO</name>
<evidence type="ECO:0000313" key="1">
    <source>
        <dbReference type="EMBL" id="PCH33634.1"/>
    </source>
</evidence>
<gene>
    <name evidence="1" type="ORF">WOLCODRAFT_135231</name>
</gene>
<sequence length="95" mass="10565">MSRFTKAFATRRKSVWPRRMRGYHSQHLLPRHKYPSALRADVYAFTGAALVANCLIDSRRTVAQTVDHTCTGCWSASPAITVRMPPSADAQSIGC</sequence>
<evidence type="ECO:0000313" key="2">
    <source>
        <dbReference type="Proteomes" id="UP000218811"/>
    </source>
</evidence>